<dbReference type="FunFam" id="3.30.160.60:FF:000774">
    <property type="entry name" value="Zinc finger protein"/>
    <property type="match status" value="1"/>
</dbReference>
<name>A0A9P0E4Y7_DIABA</name>
<dbReference type="InterPro" id="IPR013087">
    <property type="entry name" value="Znf_C2H2_type"/>
</dbReference>
<dbReference type="PANTHER" id="PTHR24394">
    <property type="entry name" value="ZINC FINGER PROTEIN"/>
    <property type="match status" value="1"/>
</dbReference>
<evidence type="ECO:0000256" key="1">
    <source>
        <dbReference type="ARBA" id="ARBA00004123"/>
    </source>
</evidence>
<dbReference type="Pfam" id="PF13894">
    <property type="entry name" value="zf-C2H2_4"/>
    <property type="match status" value="1"/>
</dbReference>
<dbReference type="GO" id="GO:0005634">
    <property type="term" value="C:nucleus"/>
    <property type="evidence" value="ECO:0007669"/>
    <property type="project" value="UniProtKB-SubCell"/>
</dbReference>
<evidence type="ECO:0000256" key="5">
    <source>
        <dbReference type="ARBA" id="ARBA00022833"/>
    </source>
</evidence>
<organism evidence="9 10">
    <name type="scientific">Diabrotica balteata</name>
    <name type="common">Banded cucumber beetle</name>
    <dbReference type="NCBI Taxonomy" id="107213"/>
    <lineage>
        <taxon>Eukaryota</taxon>
        <taxon>Metazoa</taxon>
        <taxon>Ecdysozoa</taxon>
        <taxon>Arthropoda</taxon>
        <taxon>Hexapoda</taxon>
        <taxon>Insecta</taxon>
        <taxon>Pterygota</taxon>
        <taxon>Neoptera</taxon>
        <taxon>Endopterygota</taxon>
        <taxon>Coleoptera</taxon>
        <taxon>Polyphaga</taxon>
        <taxon>Cucujiformia</taxon>
        <taxon>Chrysomeloidea</taxon>
        <taxon>Chrysomelidae</taxon>
        <taxon>Galerucinae</taxon>
        <taxon>Diabroticina</taxon>
        <taxon>Diabroticites</taxon>
        <taxon>Diabrotica</taxon>
    </lineage>
</organism>
<dbReference type="PROSITE" id="PS50157">
    <property type="entry name" value="ZINC_FINGER_C2H2_2"/>
    <property type="match status" value="2"/>
</dbReference>
<keyword evidence="5" id="KW-0862">Zinc</keyword>
<evidence type="ECO:0000256" key="4">
    <source>
        <dbReference type="ARBA" id="ARBA00022771"/>
    </source>
</evidence>
<dbReference type="AlphaFoldDB" id="A0A9P0E4Y7"/>
<dbReference type="Proteomes" id="UP001153709">
    <property type="component" value="Chromosome 6"/>
</dbReference>
<evidence type="ECO:0000313" key="10">
    <source>
        <dbReference type="Proteomes" id="UP001153709"/>
    </source>
</evidence>
<protein>
    <recommendedName>
        <fullName evidence="8">C2H2-type domain-containing protein</fullName>
    </recommendedName>
</protein>
<dbReference type="PROSITE" id="PS00028">
    <property type="entry name" value="ZINC_FINGER_C2H2_1"/>
    <property type="match status" value="2"/>
</dbReference>
<dbReference type="PANTHER" id="PTHR24394:SF44">
    <property type="entry name" value="ZINC FINGER PROTEIN 271-LIKE"/>
    <property type="match status" value="1"/>
</dbReference>
<proteinExistence type="predicted"/>
<evidence type="ECO:0000256" key="7">
    <source>
        <dbReference type="PROSITE-ProRule" id="PRU00042"/>
    </source>
</evidence>
<dbReference type="SUPFAM" id="SSF57667">
    <property type="entry name" value="beta-beta-alpha zinc fingers"/>
    <property type="match status" value="1"/>
</dbReference>
<evidence type="ECO:0000256" key="2">
    <source>
        <dbReference type="ARBA" id="ARBA00022723"/>
    </source>
</evidence>
<dbReference type="GO" id="GO:0008270">
    <property type="term" value="F:zinc ion binding"/>
    <property type="evidence" value="ECO:0007669"/>
    <property type="project" value="UniProtKB-KW"/>
</dbReference>
<dbReference type="Pfam" id="PF00096">
    <property type="entry name" value="zf-C2H2"/>
    <property type="match status" value="1"/>
</dbReference>
<accession>A0A9P0E4Y7</accession>
<reference evidence="9" key="1">
    <citation type="submission" date="2022-01" db="EMBL/GenBank/DDBJ databases">
        <authorList>
            <person name="King R."/>
        </authorList>
    </citation>
    <scope>NUCLEOTIDE SEQUENCE</scope>
</reference>
<keyword evidence="4 7" id="KW-0863">Zinc-finger</keyword>
<evidence type="ECO:0000313" key="9">
    <source>
        <dbReference type="EMBL" id="CAH1281791.1"/>
    </source>
</evidence>
<evidence type="ECO:0000256" key="6">
    <source>
        <dbReference type="ARBA" id="ARBA00023242"/>
    </source>
</evidence>
<feature type="domain" description="C2H2-type" evidence="8">
    <location>
        <begin position="115"/>
        <end position="142"/>
    </location>
</feature>
<feature type="domain" description="C2H2-type" evidence="8">
    <location>
        <begin position="143"/>
        <end position="170"/>
    </location>
</feature>
<dbReference type="Gene3D" id="3.30.160.60">
    <property type="entry name" value="Classic Zinc Finger"/>
    <property type="match status" value="2"/>
</dbReference>
<gene>
    <name evidence="9" type="ORF">DIABBA_LOCUS9493</name>
</gene>
<dbReference type="EMBL" id="OU898281">
    <property type="protein sequence ID" value="CAH1281791.1"/>
    <property type="molecule type" value="Genomic_DNA"/>
</dbReference>
<evidence type="ECO:0000259" key="8">
    <source>
        <dbReference type="PROSITE" id="PS50157"/>
    </source>
</evidence>
<dbReference type="SMART" id="SM00355">
    <property type="entry name" value="ZnF_C2H2"/>
    <property type="match status" value="2"/>
</dbReference>
<dbReference type="GO" id="GO:0000981">
    <property type="term" value="F:DNA-binding transcription factor activity, RNA polymerase II-specific"/>
    <property type="evidence" value="ECO:0007669"/>
    <property type="project" value="TreeGrafter"/>
</dbReference>
<keyword evidence="6" id="KW-0539">Nucleus</keyword>
<keyword evidence="2" id="KW-0479">Metal-binding</keyword>
<dbReference type="InterPro" id="IPR036236">
    <property type="entry name" value="Znf_C2H2_sf"/>
</dbReference>
<dbReference type="FunFam" id="3.30.160.60:FF:002343">
    <property type="entry name" value="Zinc finger protein 33A"/>
    <property type="match status" value="1"/>
</dbReference>
<comment type="subcellular location">
    <subcellularLocation>
        <location evidence="1">Nucleus</location>
    </subcellularLocation>
</comment>
<keyword evidence="3" id="KW-0677">Repeat</keyword>
<keyword evidence="10" id="KW-1185">Reference proteome</keyword>
<evidence type="ECO:0000256" key="3">
    <source>
        <dbReference type="ARBA" id="ARBA00022737"/>
    </source>
</evidence>
<sequence>MEIKPEASKRTRKMEIDNDTCFGPLDAFKMEIKEEPKTETAYDAFMGLNEFAVNTEVEQDEEKHTINQESCFQEENKIKIMETLHSSHKEKNTDEHVEGKILNKNMKVMTGQRPYKCEICFKQFSQIKSMKRHLKTHTGEKPYECEICFKQFIQTHNLKRHLKTHTGEKPLKFVLNNLFKHII</sequence>